<dbReference type="RefSeq" id="WP_349220832.1">
    <property type="nucleotide sequence ID" value="NZ_JBBMFD010000032.1"/>
</dbReference>
<feature type="region of interest" description="Disordered" evidence="1">
    <location>
        <begin position="1"/>
        <end position="26"/>
    </location>
</feature>
<gene>
    <name evidence="2" type="ORF">WMO26_12400</name>
</gene>
<keyword evidence="3" id="KW-1185">Reference proteome</keyword>
<organism evidence="2 3">
    <name type="scientific">Solibaculum intestinale</name>
    <dbReference type="NCBI Taxonomy" id="3133165"/>
    <lineage>
        <taxon>Bacteria</taxon>
        <taxon>Bacillati</taxon>
        <taxon>Bacillota</taxon>
        <taxon>Clostridia</taxon>
        <taxon>Eubacteriales</taxon>
        <taxon>Oscillospiraceae</taxon>
        <taxon>Solibaculum</taxon>
    </lineage>
</organism>
<proteinExistence type="predicted"/>
<dbReference type="EMBL" id="JBBMFD010000032">
    <property type="protein sequence ID" value="MEQ2441629.1"/>
    <property type="molecule type" value="Genomic_DNA"/>
</dbReference>
<reference evidence="2 3" key="1">
    <citation type="submission" date="2024-03" db="EMBL/GenBank/DDBJ databases">
        <title>Human intestinal bacterial collection.</title>
        <authorList>
            <person name="Pauvert C."/>
            <person name="Hitch T.C.A."/>
            <person name="Clavel T."/>
        </authorList>
    </citation>
    <scope>NUCLEOTIDE SEQUENCE [LARGE SCALE GENOMIC DNA]</scope>
    <source>
        <strain evidence="2 3">CLA-JM-H44</strain>
    </source>
</reference>
<name>A0ABV1E419_9FIRM</name>
<sequence length="206" mass="22896">MAQLDQKRPVLSGEMDSIPEDDITQKDGALVQLSQKQLDGLIERAYARGARKGKREAAGSAQDHLEKKARDALRIAADRLLHATVRETAVPLGLSAKGAQTALRLMDFSECVKDGEVDEAAVKGLVIRFLQDYPEFSIKPRAAGRKAFGRRRRACYAGSSACKKQNTVHTLRKGRRPFPVRQIRQAASLNGDGMVVRKRQRKERHP</sequence>
<protein>
    <submittedName>
        <fullName evidence="2">Uncharacterized protein</fullName>
    </submittedName>
</protein>
<comment type="caution">
    <text evidence="2">The sequence shown here is derived from an EMBL/GenBank/DDBJ whole genome shotgun (WGS) entry which is preliminary data.</text>
</comment>
<evidence type="ECO:0000256" key="1">
    <source>
        <dbReference type="SAM" id="MobiDB-lite"/>
    </source>
</evidence>
<dbReference type="Proteomes" id="UP001489509">
    <property type="component" value="Unassembled WGS sequence"/>
</dbReference>
<accession>A0ABV1E419</accession>
<evidence type="ECO:0000313" key="3">
    <source>
        <dbReference type="Proteomes" id="UP001489509"/>
    </source>
</evidence>
<evidence type="ECO:0000313" key="2">
    <source>
        <dbReference type="EMBL" id="MEQ2441629.1"/>
    </source>
</evidence>